<keyword evidence="1" id="KW-0677">Repeat</keyword>
<feature type="compositionally biased region" description="Acidic residues" evidence="3">
    <location>
        <begin position="1036"/>
        <end position="1055"/>
    </location>
</feature>
<evidence type="ECO:0000259" key="5">
    <source>
        <dbReference type="Pfam" id="PF24883"/>
    </source>
</evidence>
<dbReference type="Gene3D" id="3.40.50.300">
    <property type="entry name" value="P-loop containing nucleotide triphosphate hydrolases"/>
    <property type="match status" value="1"/>
</dbReference>
<gene>
    <name evidence="6" type="ORF">HMN09_00887500</name>
</gene>
<dbReference type="Pfam" id="PF24883">
    <property type="entry name" value="NPHP3_N"/>
    <property type="match status" value="1"/>
</dbReference>
<name>A0A8H6SPT6_MYCCL</name>
<dbReference type="EMBL" id="JACAZE010000012">
    <property type="protein sequence ID" value="KAF7302531.1"/>
    <property type="molecule type" value="Genomic_DNA"/>
</dbReference>
<feature type="coiled-coil region" evidence="2">
    <location>
        <begin position="187"/>
        <end position="233"/>
    </location>
</feature>
<evidence type="ECO:0000256" key="2">
    <source>
        <dbReference type="SAM" id="Coils"/>
    </source>
</evidence>
<keyword evidence="2" id="KW-0175">Coiled coil</keyword>
<feature type="region of interest" description="Disordered" evidence="3">
    <location>
        <begin position="1411"/>
        <end position="1430"/>
    </location>
</feature>
<evidence type="ECO:0000256" key="3">
    <source>
        <dbReference type="SAM" id="MobiDB-lite"/>
    </source>
</evidence>
<evidence type="ECO:0000313" key="6">
    <source>
        <dbReference type="EMBL" id="KAF7302531.1"/>
    </source>
</evidence>
<protein>
    <recommendedName>
        <fullName evidence="8">NACHT domain-containing protein</fullName>
    </recommendedName>
</protein>
<dbReference type="PANTHER" id="PTHR10039">
    <property type="entry name" value="AMELOGENIN"/>
    <property type="match status" value="1"/>
</dbReference>
<keyword evidence="7" id="KW-1185">Reference proteome</keyword>
<dbReference type="OrthoDB" id="21416at2759"/>
<dbReference type="Pfam" id="PF24809">
    <property type="entry name" value="DUF7708"/>
    <property type="match status" value="1"/>
</dbReference>
<dbReference type="InterPro" id="IPR056125">
    <property type="entry name" value="DUF7708"/>
</dbReference>
<feature type="region of interest" description="Disordered" evidence="3">
    <location>
        <begin position="1029"/>
        <end position="1137"/>
    </location>
</feature>
<evidence type="ECO:0008006" key="8">
    <source>
        <dbReference type="Google" id="ProtNLM"/>
    </source>
</evidence>
<evidence type="ECO:0000313" key="7">
    <source>
        <dbReference type="Proteomes" id="UP000613580"/>
    </source>
</evidence>
<feature type="compositionally biased region" description="Basic and acidic residues" evidence="3">
    <location>
        <begin position="1412"/>
        <end position="1427"/>
    </location>
</feature>
<feature type="domain" description="DUF7708" evidence="4">
    <location>
        <begin position="65"/>
        <end position="204"/>
    </location>
</feature>
<feature type="region of interest" description="Disordered" evidence="3">
    <location>
        <begin position="1151"/>
        <end position="1173"/>
    </location>
</feature>
<dbReference type="InterPro" id="IPR027417">
    <property type="entry name" value="P-loop_NTPase"/>
</dbReference>
<evidence type="ECO:0000259" key="4">
    <source>
        <dbReference type="Pfam" id="PF24809"/>
    </source>
</evidence>
<dbReference type="Proteomes" id="UP000613580">
    <property type="component" value="Unassembled WGS sequence"/>
</dbReference>
<accession>A0A8H6SPT6</accession>
<organism evidence="6 7">
    <name type="scientific">Mycena chlorophos</name>
    <name type="common">Agaric fungus</name>
    <name type="synonym">Agaricus chlorophos</name>
    <dbReference type="NCBI Taxonomy" id="658473"/>
    <lineage>
        <taxon>Eukaryota</taxon>
        <taxon>Fungi</taxon>
        <taxon>Dikarya</taxon>
        <taxon>Basidiomycota</taxon>
        <taxon>Agaricomycotina</taxon>
        <taxon>Agaricomycetes</taxon>
        <taxon>Agaricomycetidae</taxon>
        <taxon>Agaricales</taxon>
        <taxon>Marasmiineae</taxon>
        <taxon>Mycenaceae</taxon>
        <taxon>Mycena</taxon>
    </lineage>
</organism>
<evidence type="ECO:0000256" key="1">
    <source>
        <dbReference type="ARBA" id="ARBA00022737"/>
    </source>
</evidence>
<feature type="compositionally biased region" description="Acidic residues" evidence="3">
    <location>
        <begin position="1085"/>
        <end position="1099"/>
    </location>
</feature>
<sequence>MTSPTPFRQALDQYIASLPEKKKKREFIVHCCAEAATPEDINEAIKRVEEKSTEKSGRKMVKRILSPVVSVLRDYDGLINSLASADPMPTALIWGALKVVVDGTHRFFGLFETIKKELLSLVSQLQRINMYDDLYGDSPDMQKLLCQSFINMLRFWSRVDKECNSYGFTVFLKSAASFSTKKLDTIIQDIEEDADQIEKLASILEANLGRDERKAAELERFRQERERVAAQKERDAQAAFRDQHMVDREEERYRRMCEWLCARPGNEDNLRHLRTLGGQRMDGTCNWILEHQSYLDWCSGSGSRVLWVRAPPATGKSVLSSHVIGSTTQRDADAVVVYHFYRFDQMQRSSEVLRILAGQLLDAHWARAHTISENMLGQTQQNVCSTDHLHALISLLLNALPKVYFILDGLDEECSSEPRWLEADATLSYLLKLASEPETLDKVRVWYSSQPRHCLDERLKANSTIIEAQVHTQADVARYLHRDNPELRDLEVSDADKDQVLESLQERAEANFLWASLMLRSLKTRNSLSDMKQFVADGLPGTLDGYYRKIFDHFDRSYSERSLISKIFALVVFARRPLRLGEIREALGLLLGKNSRSLDSADIPFISRLRTLLPPLIEFQRDGCSDPDDCTCRLFHSTVREFLVKNPEVLQAGLVGGSIEDVLIGPAVLANVCLRYLCQERYARPLRKRDGRWIDASGGFVDQHRFHLYSAKYWDKHLDDAEPSEELYERVSSFILSPNFQTCVQTQSLWVDSQFGVFCYPSRDDGRVYLRRMFPAWFVVSGSAGLRLWSDFRAFIHEWKYFLHSPTACTSTSAILPYVGELDRCWWPTLGPRNFLSRFKCKYTTFAFLQDGLPTNGGWHYREGVSEDGRELISIALVSSSHGAFTFECNIWKLSGTTPPRIHKQQHIKTSDQLTNWRNYVAKRNQETTSTRVSSIAFSSCNNYLRIGTQLFMRNSNDEYEPIVGFDGLANMHVAGIEEFAVRGNIVAVASRRHARPIPRYTSGLPDDNLEFVGFDFLRVEGAHRPAWIESRHDQEADDEDESESDSDSESDEGGYETWSEGSTELSDTYEYDVITPWAGPMSDTDSEPDPYASDDESEGSSKSSVVDSLKDEDQDKDESNTSAPEDKSDSEEEDLPPSAVVNWAQFHEDDDDYQWSDSDSDSDAPRIRKRQPKTYSRSTAFLEIFAKGADGPTSLFHFTKSLPFPLYNSPPVFHPTKSLVVWPLSAGDVIFVDYVAKTYFIRKLRPSTQHTRQIFMKCYFSPDGSYVHFACLEGQKKPIPRVLKKIGFKDTFKMALLVSTYRLSSRKTTRSPPILVHRARLALGVETTLSVAQLPFTLTWTPKHLYFTRSTETLRVARVSLFPGDKNAVSDGSISVPRKPILLPESATRRAVHFFPARDSDPAILLLGSESRGETHPNDGRIDDQLPGKQNQNAASIYSIKNTMGLRSSPIGCYLKEEGDFGGWCKSQDASKLPNDLGIGQLDHRLEKFDPEDDCDLEPYFR</sequence>
<feature type="compositionally biased region" description="Basic and acidic residues" evidence="3">
    <location>
        <begin position="1109"/>
        <end position="1128"/>
    </location>
</feature>
<dbReference type="InterPro" id="IPR056884">
    <property type="entry name" value="NPHP3-like_N"/>
</dbReference>
<feature type="compositionally biased region" description="Acidic residues" evidence="3">
    <location>
        <begin position="1151"/>
        <end position="1163"/>
    </location>
</feature>
<feature type="domain" description="Nephrocystin 3-like N-terminal" evidence="5">
    <location>
        <begin position="283"/>
        <end position="449"/>
    </location>
</feature>
<dbReference type="PANTHER" id="PTHR10039:SF14">
    <property type="entry name" value="NACHT DOMAIN-CONTAINING PROTEIN"/>
    <property type="match status" value="1"/>
</dbReference>
<comment type="caution">
    <text evidence="6">The sequence shown here is derived from an EMBL/GenBank/DDBJ whole genome shotgun (WGS) entry which is preliminary data.</text>
</comment>
<reference evidence="6" key="1">
    <citation type="submission" date="2020-05" db="EMBL/GenBank/DDBJ databases">
        <title>Mycena genomes resolve the evolution of fungal bioluminescence.</title>
        <authorList>
            <person name="Tsai I.J."/>
        </authorList>
    </citation>
    <scope>NUCLEOTIDE SEQUENCE</scope>
    <source>
        <strain evidence="6">110903Hualien_Pintung</strain>
    </source>
</reference>
<proteinExistence type="predicted"/>